<evidence type="ECO:0000313" key="3">
    <source>
        <dbReference type="Proteomes" id="UP000219036"/>
    </source>
</evidence>
<name>A0A285NFC7_9AQUI</name>
<accession>A0A285NFC7</accession>
<dbReference type="Proteomes" id="UP000219036">
    <property type="component" value="Unassembled WGS sequence"/>
</dbReference>
<feature type="coiled-coil region" evidence="1">
    <location>
        <begin position="2"/>
        <end position="56"/>
    </location>
</feature>
<dbReference type="OrthoDB" id="15010at2"/>
<proteinExistence type="predicted"/>
<organism evidence="2 3">
    <name type="scientific">Persephonella hydrogeniphila</name>
    <dbReference type="NCBI Taxonomy" id="198703"/>
    <lineage>
        <taxon>Bacteria</taxon>
        <taxon>Pseudomonadati</taxon>
        <taxon>Aquificota</taxon>
        <taxon>Aquificia</taxon>
        <taxon>Aquificales</taxon>
        <taxon>Hydrogenothermaceae</taxon>
        <taxon>Persephonella</taxon>
    </lineage>
</organism>
<reference evidence="3" key="1">
    <citation type="submission" date="2017-09" db="EMBL/GenBank/DDBJ databases">
        <authorList>
            <person name="Varghese N."/>
            <person name="Submissions S."/>
        </authorList>
    </citation>
    <scope>NUCLEOTIDE SEQUENCE [LARGE SCALE GENOMIC DNA]</scope>
    <source>
        <strain evidence="3">DSM 15103</strain>
    </source>
</reference>
<gene>
    <name evidence="2" type="ORF">SAMN06265182_1194</name>
</gene>
<dbReference type="RefSeq" id="WP_097000368.1">
    <property type="nucleotide sequence ID" value="NZ_OBEI01000004.1"/>
</dbReference>
<evidence type="ECO:0000256" key="1">
    <source>
        <dbReference type="SAM" id="Coils"/>
    </source>
</evidence>
<protein>
    <recommendedName>
        <fullName evidence="4">FlgN protein</fullName>
    </recommendedName>
</protein>
<keyword evidence="1" id="KW-0175">Coiled coil</keyword>
<keyword evidence="3" id="KW-1185">Reference proteome</keyword>
<dbReference type="EMBL" id="OBEI01000004">
    <property type="protein sequence ID" value="SNZ08170.1"/>
    <property type="molecule type" value="Genomic_DNA"/>
</dbReference>
<evidence type="ECO:0008006" key="4">
    <source>
        <dbReference type="Google" id="ProtNLM"/>
    </source>
</evidence>
<evidence type="ECO:0000313" key="2">
    <source>
        <dbReference type="EMBL" id="SNZ08170.1"/>
    </source>
</evidence>
<dbReference type="AlphaFoldDB" id="A0A285NFC7"/>
<sequence>MNKELQKLLDSLVEKLEEEKKLIILSLKDSQYIEKLNQVIEEKREILSRLSRFEAKDFEGFKEKLEHIKTLSQINLNLAANNAQFIEEIFSSIFDEPKKYDQSGTVQQHQKGLFNKKI</sequence>